<feature type="region of interest" description="Disordered" evidence="1">
    <location>
        <begin position="1"/>
        <end position="20"/>
    </location>
</feature>
<accession>A0ABR0JXV8</accession>
<name>A0ABR0JXV8_9EURO</name>
<evidence type="ECO:0000313" key="3">
    <source>
        <dbReference type="Proteomes" id="UP001345013"/>
    </source>
</evidence>
<dbReference type="EMBL" id="JAVRRG010000184">
    <property type="protein sequence ID" value="KAK5079589.1"/>
    <property type="molecule type" value="Genomic_DNA"/>
</dbReference>
<gene>
    <name evidence="2" type="ORF">LTR24_009135</name>
</gene>
<protein>
    <submittedName>
        <fullName evidence="2">Uncharacterized protein</fullName>
    </submittedName>
</protein>
<evidence type="ECO:0000313" key="2">
    <source>
        <dbReference type="EMBL" id="KAK5079589.1"/>
    </source>
</evidence>
<organism evidence="2 3">
    <name type="scientific">Lithohypha guttulata</name>
    <dbReference type="NCBI Taxonomy" id="1690604"/>
    <lineage>
        <taxon>Eukaryota</taxon>
        <taxon>Fungi</taxon>
        <taxon>Dikarya</taxon>
        <taxon>Ascomycota</taxon>
        <taxon>Pezizomycotina</taxon>
        <taxon>Eurotiomycetes</taxon>
        <taxon>Chaetothyriomycetidae</taxon>
        <taxon>Chaetothyriales</taxon>
        <taxon>Trichomeriaceae</taxon>
        <taxon>Lithohypha</taxon>
    </lineage>
</organism>
<keyword evidence="3" id="KW-1185">Reference proteome</keyword>
<evidence type="ECO:0000256" key="1">
    <source>
        <dbReference type="SAM" id="MobiDB-lite"/>
    </source>
</evidence>
<proteinExistence type="predicted"/>
<dbReference type="Proteomes" id="UP001345013">
    <property type="component" value="Unassembled WGS sequence"/>
</dbReference>
<sequence length="136" mass="15150">MCVGDDKIDDLEPLQDNDTGWSPHFTQVQHALLISQRIDFFCYQYKKDLKADTLAEEEWEELSEIELALQPFTAATTELQSNATRQPGKSTAQITQLQSVGRTAGKSFGNGGSRQMMPYRLCDCDSARSSPSEGIL</sequence>
<reference evidence="2 3" key="1">
    <citation type="submission" date="2023-08" db="EMBL/GenBank/DDBJ databases">
        <title>Black Yeasts Isolated from many extreme environments.</title>
        <authorList>
            <person name="Coleine C."/>
            <person name="Stajich J.E."/>
            <person name="Selbmann L."/>
        </authorList>
    </citation>
    <scope>NUCLEOTIDE SEQUENCE [LARGE SCALE GENOMIC DNA]</scope>
    <source>
        <strain evidence="2 3">CCFEE 5885</strain>
    </source>
</reference>
<comment type="caution">
    <text evidence="2">The sequence shown here is derived from an EMBL/GenBank/DDBJ whole genome shotgun (WGS) entry which is preliminary data.</text>
</comment>